<gene>
    <name evidence="2" type="ORF">FWK35_00025266</name>
</gene>
<evidence type="ECO:0000259" key="1">
    <source>
        <dbReference type="Pfam" id="PF21738"/>
    </source>
</evidence>
<dbReference type="AlphaFoldDB" id="A0A6G0Y1I7"/>
<feature type="domain" description="Double jelly roll-like" evidence="1">
    <location>
        <begin position="93"/>
        <end position="155"/>
    </location>
</feature>
<dbReference type="Pfam" id="PF21738">
    <property type="entry name" value="DJR-like_dom"/>
    <property type="match status" value="1"/>
</dbReference>
<evidence type="ECO:0000313" key="2">
    <source>
        <dbReference type="EMBL" id="KAF0747318.1"/>
    </source>
</evidence>
<dbReference type="PANTHER" id="PTHR36159">
    <property type="entry name" value="PROTEIN CBG23766"/>
    <property type="match status" value="1"/>
</dbReference>
<sequence>MKYVLLFITNAILYHARPAEITDDIRFINNGLTFIFFEMKYEINDLFGFCEDYKCILINCNQQLILNRPSIDINAIKQYSNNKTCHRCTLTKRLKTSNKFEKPRYVIIGFQTNRKNSSTKSISFFDHCKIKNLKIYLNAEVFPYEDFQCDFTKNKNGRYIIPRAVLCSPKKDRGYTMSCIMS</sequence>
<reference evidence="2 3" key="1">
    <citation type="submission" date="2019-08" db="EMBL/GenBank/DDBJ databases">
        <title>Whole genome of Aphis craccivora.</title>
        <authorList>
            <person name="Voronova N.V."/>
            <person name="Shulinski R.S."/>
            <person name="Bandarenka Y.V."/>
            <person name="Zhorov D.G."/>
            <person name="Warner D."/>
        </authorList>
    </citation>
    <scope>NUCLEOTIDE SEQUENCE [LARGE SCALE GENOMIC DNA]</scope>
    <source>
        <strain evidence="2">180601</strain>
        <tissue evidence="2">Whole Body</tissue>
    </source>
</reference>
<dbReference type="InterPro" id="IPR049512">
    <property type="entry name" value="DJR-like_dom"/>
</dbReference>
<keyword evidence="3" id="KW-1185">Reference proteome</keyword>
<dbReference type="EMBL" id="VUJU01006886">
    <property type="protein sequence ID" value="KAF0747318.1"/>
    <property type="molecule type" value="Genomic_DNA"/>
</dbReference>
<comment type="caution">
    <text evidence="2">The sequence shown here is derived from an EMBL/GenBank/DDBJ whole genome shotgun (WGS) entry which is preliminary data.</text>
</comment>
<accession>A0A6G0Y1I7</accession>
<protein>
    <recommendedName>
        <fullName evidence="1">Double jelly roll-like domain-containing protein</fullName>
    </recommendedName>
</protein>
<evidence type="ECO:0000313" key="3">
    <source>
        <dbReference type="Proteomes" id="UP000478052"/>
    </source>
</evidence>
<organism evidence="2 3">
    <name type="scientific">Aphis craccivora</name>
    <name type="common">Cowpea aphid</name>
    <dbReference type="NCBI Taxonomy" id="307492"/>
    <lineage>
        <taxon>Eukaryota</taxon>
        <taxon>Metazoa</taxon>
        <taxon>Ecdysozoa</taxon>
        <taxon>Arthropoda</taxon>
        <taxon>Hexapoda</taxon>
        <taxon>Insecta</taxon>
        <taxon>Pterygota</taxon>
        <taxon>Neoptera</taxon>
        <taxon>Paraneoptera</taxon>
        <taxon>Hemiptera</taxon>
        <taxon>Sternorrhyncha</taxon>
        <taxon>Aphidomorpha</taxon>
        <taxon>Aphidoidea</taxon>
        <taxon>Aphididae</taxon>
        <taxon>Aphidini</taxon>
        <taxon>Aphis</taxon>
        <taxon>Aphis</taxon>
    </lineage>
</organism>
<dbReference type="Proteomes" id="UP000478052">
    <property type="component" value="Unassembled WGS sequence"/>
</dbReference>
<proteinExistence type="predicted"/>
<name>A0A6G0Y1I7_APHCR</name>
<dbReference type="PANTHER" id="PTHR36159:SF1">
    <property type="entry name" value="RETROVIRUS-RELATED POL POLYPROTEIN FROM TRANSPOSON 412-LIKE PROTEIN"/>
    <property type="match status" value="1"/>
</dbReference>
<dbReference type="OrthoDB" id="6624501at2759"/>